<reference evidence="3" key="1">
    <citation type="submission" date="2016-10" db="EMBL/GenBank/DDBJ databases">
        <authorList>
            <person name="Varghese N."/>
            <person name="Submissions S."/>
        </authorList>
    </citation>
    <scope>NUCLEOTIDE SEQUENCE [LARGE SCALE GENOMIC DNA]</scope>
    <source>
        <strain evidence="3">DSM 44234</strain>
    </source>
</reference>
<dbReference type="AlphaFoldDB" id="A0A1H4VAC5"/>
<evidence type="ECO:0000313" key="2">
    <source>
        <dbReference type="EMBL" id="SEC77875.1"/>
    </source>
</evidence>
<name>A0A1H4VAC5_TSUTY</name>
<keyword evidence="3" id="KW-1185">Reference proteome</keyword>
<proteinExistence type="predicted"/>
<feature type="region of interest" description="Disordered" evidence="1">
    <location>
        <begin position="1"/>
        <end position="31"/>
    </location>
</feature>
<organism evidence="2 3">
    <name type="scientific">Tsukamurella tyrosinosolvens</name>
    <dbReference type="NCBI Taxonomy" id="57704"/>
    <lineage>
        <taxon>Bacteria</taxon>
        <taxon>Bacillati</taxon>
        <taxon>Actinomycetota</taxon>
        <taxon>Actinomycetes</taxon>
        <taxon>Mycobacteriales</taxon>
        <taxon>Tsukamurellaceae</taxon>
        <taxon>Tsukamurella</taxon>
    </lineage>
</organism>
<dbReference type="EMBL" id="FNSA01000003">
    <property type="protein sequence ID" value="SEC77875.1"/>
    <property type="molecule type" value="Genomic_DNA"/>
</dbReference>
<dbReference type="STRING" id="57704.SAMN04489793_3182"/>
<evidence type="ECO:0000313" key="3">
    <source>
        <dbReference type="Proteomes" id="UP000182241"/>
    </source>
</evidence>
<dbReference type="Proteomes" id="UP000182241">
    <property type="component" value="Unassembled WGS sequence"/>
</dbReference>
<sequence length="51" mass="5676">MANDNNDSIEQLPDFGDAPGTHGELVELPLRQREDLSSFARDLLHKLDDVA</sequence>
<gene>
    <name evidence="2" type="ORF">SAMN04489793_3182</name>
</gene>
<dbReference type="RefSeq" id="WP_156486432.1">
    <property type="nucleotide sequence ID" value="NZ_FNSA01000003.1"/>
</dbReference>
<accession>A0A1H4VAC5</accession>
<protein>
    <submittedName>
        <fullName evidence="2">Uncharacterized protein</fullName>
    </submittedName>
</protein>
<evidence type="ECO:0000256" key="1">
    <source>
        <dbReference type="SAM" id="MobiDB-lite"/>
    </source>
</evidence>